<dbReference type="EMBL" id="SMMG02000003">
    <property type="protein sequence ID" value="KAA3480231.1"/>
    <property type="molecule type" value="Genomic_DNA"/>
</dbReference>
<protein>
    <submittedName>
        <fullName evidence="2">Retrovirus-related Pol polyprotein from transposon TNT 1-94</fullName>
    </submittedName>
</protein>
<accession>A0A5B6WEK0</accession>
<organism evidence="2 3">
    <name type="scientific">Gossypium australe</name>
    <dbReference type="NCBI Taxonomy" id="47621"/>
    <lineage>
        <taxon>Eukaryota</taxon>
        <taxon>Viridiplantae</taxon>
        <taxon>Streptophyta</taxon>
        <taxon>Embryophyta</taxon>
        <taxon>Tracheophyta</taxon>
        <taxon>Spermatophyta</taxon>
        <taxon>Magnoliopsida</taxon>
        <taxon>eudicotyledons</taxon>
        <taxon>Gunneridae</taxon>
        <taxon>Pentapetalae</taxon>
        <taxon>rosids</taxon>
        <taxon>malvids</taxon>
        <taxon>Malvales</taxon>
        <taxon>Malvaceae</taxon>
        <taxon>Malvoideae</taxon>
        <taxon>Gossypium</taxon>
    </lineage>
</organism>
<evidence type="ECO:0000313" key="3">
    <source>
        <dbReference type="Proteomes" id="UP000325315"/>
    </source>
</evidence>
<reference evidence="3" key="1">
    <citation type="journal article" date="2019" name="Plant Biotechnol. J.">
        <title>Genome sequencing of the Australian wild diploid species Gossypium australe highlights disease resistance and delayed gland morphogenesis.</title>
        <authorList>
            <person name="Cai Y."/>
            <person name="Cai X."/>
            <person name="Wang Q."/>
            <person name="Wang P."/>
            <person name="Zhang Y."/>
            <person name="Cai C."/>
            <person name="Xu Y."/>
            <person name="Wang K."/>
            <person name="Zhou Z."/>
            <person name="Wang C."/>
            <person name="Geng S."/>
            <person name="Li B."/>
            <person name="Dong Q."/>
            <person name="Hou Y."/>
            <person name="Wang H."/>
            <person name="Ai P."/>
            <person name="Liu Z."/>
            <person name="Yi F."/>
            <person name="Sun M."/>
            <person name="An G."/>
            <person name="Cheng J."/>
            <person name="Zhang Y."/>
            <person name="Shi Q."/>
            <person name="Xie Y."/>
            <person name="Shi X."/>
            <person name="Chang Y."/>
            <person name="Huang F."/>
            <person name="Chen Y."/>
            <person name="Hong S."/>
            <person name="Mi L."/>
            <person name="Sun Q."/>
            <person name="Zhang L."/>
            <person name="Zhou B."/>
            <person name="Peng R."/>
            <person name="Zhang X."/>
            <person name="Liu F."/>
        </authorList>
    </citation>
    <scope>NUCLEOTIDE SEQUENCE [LARGE SCALE GENOMIC DNA]</scope>
    <source>
        <strain evidence="3">cv. PA1801</strain>
    </source>
</reference>
<keyword evidence="3" id="KW-1185">Reference proteome</keyword>
<comment type="caution">
    <text evidence="2">The sequence shown here is derived from an EMBL/GenBank/DDBJ whole genome shotgun (WGS) entry which is preliminary data.</text>
</comment>
<dbReference type="Proteomes" id="UP000325315">
    <property type="component" value="Unassembled WGS sequence"/>
</dbReference>
<sequence length="68" mass="7671">MLKSKPLKGMILESCLIFIMGTKPLETDKCNARLVAKRYKQEYGVDYTKVFALVARHDSIRLVIALAA</sequence>
<evidence type="ECO:0000259" key="1">
    <source>
        <dbReference type="Pfam" id="PF07727"/>
    </source>
</evidence>
<dbReference type="InterPro" id="IPR013103">
    <property type="entry name" value="RVT_2"/>
</dbReference>
<proteinExistence type="predicted"/>
<gene>
    <name evidence="2" type="ORF">EPI10_020680</name>
</gene>
<dbReference type="AlphaFoldDB" id="A0A5B6WEK0"/>
<feature type="domain" description="Reverse transcriptase Ty1/copia-type" evidence="1">
    <location>
        <begin position="25"/>
        <end position="68"/>
    </location>
</feature>
<dbReference type="Pfam" id="PF07727">
    <property type="entry name" value="RVT_2"/>
    <property type="match status" value="1"/>
</dbReference>
<name>A0A5B6WEK0_9ROSI</name>
<evidence type="ECO:0000313" key="2">
    <source>
        <dbReference type="EMBL" id="KAA3480231.1"/>
    </source>
</evidence>
<dbReference type="OrthoDB" id="1749346at2759"/>